<feature type="transmembrane region" description="Helical" evidence="2">
    <location>
        <begin position="624"/>
        <end position="644"/>
    </location>
</feature>
<organism evidence="3 4">
    <name type="scientific">Actinomyces slackii</name>
    <dbReference type="NCBI Taxonomy" id="52774"/>
    <lineage>
        <taxon>Bacteria</taxon>
        <taxon>Bacillati</taxon>
        <taxon>Actinomycetota</taxon>
        <taxon>Actinomycetes</taxon>
        <taxon>Actinomycetales</taxon>
        <taxon>Actinomycetaceae</taxon>
        <taxon>Actinomyces</taxon>
    </lineage>
</organism>
<dbReference type="RefSeq" id="WP_051281496.1">
    <property type="nucleotide sequence ID" value="NZ_CBCRWE010000038.1"/>
</dbReference>
<proteinExistence type="predicted"/>
<feature type="transmembrane region" description="Helical" evidence="2">
    <location>
        <begin position="700"/>
        <end position="720"/>
    </location>
</feature>
<feature type="region of interest" description="Disordered" evidence="1">
    <location>
        <begin position="279"/>
        <end position="298"/>
    </location>
</feature>
<evidence type="ECO:0000256" key="1">
    <source>
        <dbReference type="SAM" id="MobiDB-lite"/>
    </source>
</evidence>
<accession>A0A448KA29</accession>
<feature type="transmembrane region" description="Helical" evidence="2">
    <location>
        <begin position="477"/>
        <end position="501"/>
    </location>
</feature>
<gene>
    <name evidence="3" type="ORF">NCTC11923_00398</name>
</gene>
<keyword evidence="2" id="KW-1133">Transmembrane helix</keyword>
<dbReference type="EMBL" id="LR134363">
    <property type="protein sequence ID" value="VEG73786.1"/>
    <property type="molecule type" value="Genomic_DNA"/>
</dbReference>
<dbReference type="Proteomes" id="UP000276899">
    <property type="component" value="Chromosome"/>
</dbReference>
<feature type="transmembrane region" description="Helical" evidence="2">
    <location>
        <begin position="311"/>
        <end position="332"/>
    </location>
</feature>
<evidence type="ECO:0000313" key="3">
    <source>
        <dbReference type="EMBL" id="VEG73786.1"/>
    </source>
</evidence>
<sequence>MRPSKRRLTRAVVYAMVLLVIIGMALAGAGTALAQPPHSAQPHRSDLSRDAPIVVLGTENLSWEDLLTLAEDRDQDPKAAQDAREILDFARANEPVNLVTRTVSARTSLSDGWATIGAGERVEWAFSSEPSPTALARALDGGLKARTLGLLASPALSTGAGQSEPYDGQPLDLRGADLLLVDTVPPDRVGDTMRLASLAQALRSAQALGARIILASVADDESPQPQVAVLPAGTTSSHGSQGDLLVGASTHRPGLIQLTDLAPTLVKALTGQASGWQGHALDLPSGEQQAQPARSADRLETLADDAHHAYASAWTTFLAGAALVIAAVALGVRAAATLRAPRVTRGPGSPGGASRPDPRSARIIGIAACAAASLPGGALLANALPWWRAGEQDDPFEWRLTIAAAGAQLLMAGLLALLALGAAQALRQMSRRPGARPALTAVAGPILAGLTALLWLADAATGAHLAFNGPLGMNAVVAGRFYGVSNTAFSLIASCLIVALALTWQALGRGRQALVVVVCVSVVALIADGAPQLGADVGGAVTLVPALAVLVAGLARVRLGWRAWLGIGAATLLAVSALAAVDLARPPESRTHLGRFAEQVLSGEAGSTLGRKAFSLVAPFLSNVLALAALFMVLVMTGAVAWWLRREAVAWRQRRSPYAWLARADATDPAQARLPAWLRPALTSLGVLTVVAVLSNDSGITMAGFILAGALPPLTAVLAARAR</sequence>
<feature type="transmembrane region" description="Helical" evidence="2">
    <location>
        <begin position="438"/>
        <end position="457"/>
    </location>
</feature>
<keyword evidence="2" id="KW-0812">Transmembrane</keyword>
<dbReference type="KEGG" id="asla:NCTC11923_00398"/>
<protein>
    <submittedName>
        <fullName evidence="3">Uncharacterized protein</fullName>
    </submittedName>
</protein>
<feature type="transmembrane region" description="Helical" evidence="2">
    <location>
        <begin position="564"/>
        <end position="584"/>
    </location>
</feature>
<dbReference type="STRING" id="1278298.GCA_000428685_02367"/>
<keyword evidence="2" id="KW-0472">Membrane</keyword>
<feature type="transmembrane region" description="Helical" evidence="2">
    <location>
        <begin position="407"/>
        <end position="426"/>
    </location>
</feature>
<feature type="transmembrane region" description="Helical" evidence="2">
    <location>
        <begin position="363"/>
        <end position="387"/>
    </location>
</feature>
<name>A0A448KA29_9ACTO</name>
<reference evidence="3 4" key="1">
    <citation type="submission" date="2018-12" db="EMBL/GenBank/DDBJ databases">
        <authorList>
            <consortium name="Pathogen Informatics"/>
        </authorList>
    </citation>
    <scope>NUCLEOTIDE SEQUENCE [LARGE SCALE GENOMIC DNA]</scope>
    <source>
        <strain evidence="3 4">NCTC11923</strain>
    </source>
</reference>
<feature type="transmembrane region" description="Helical" evidence="2">
    <location>
        <begin position="537"/>
        <end position="557"/>
    </location>
</feature>
<evidence type="ECO:0000256" key="2">
    <source>
        <dbReference type="SAM" id="Phobius"/>
    </source>
</evidence>
<dbReference type="AlphaFoldDB" id="A0A448KA29"/>
<feature type="transmembrane region" description="Helical" evidence="2">
    <location>
        <begin position="513"/>
        <end position="531"/>
    </location>
</feature>
<keyword evidence="4" id="KW-1185">Reference proteome</keyword>
<evidence type="ECO:0000313" key="4">
    <source>
        <dbReference type="Proteomes" id="UP000276899"/>
    </source>
</evidence>
<feature type="transmembrane region" description="Helical" evidence="2">
    <location>
        <begin position="676"/>
        <end position="694"/>
    </location>
</feature>